<dbReference type="Pfam" id="PF13577">
    <property type="entry name" value="SnoaL_4"/>
    <property type="match status" value="1"/>
</dbReference>
<dbReference type="InterPro" id="IPR032710">
    <property type="entry name" value="NTF2-like_dom_sf"/>
</dbReference>
<comment type="caution">
    <text evidence="2">The sequence shown here is derived from an EMBL/GenBank/DDBJ whole genome shotgun (WGS) entry which is preliminary data.</text>
</comment>
<name>A0ABU2LD39_9ACTN</name>
<gene>
    <name evidence="2" type="ORF">RM780_21330</name>
</gene>
<dbReference type="Gene3D" id="3.10.450.50">
    <property type="match status" value="1"/>
</dbReference>
<feature type="domain" description="SnoaL-like" evidence="1">
    <location>
        <begin position="4"/>
        <end position="131"/>
    </location>
</feature>
<reference evidence="3" key="1">
    <citation type="submission" date="2023-07" db="EMBL/GenBank/DDBJ databases">
        <title>30 novel species of actinomycetes from the DSMZ collection.</title>
        <authorList>
            <person name="Nouioui I."/>
        </authorList>
    </citation>
    <scope>NUCLEOTIDE SEQUENCE [LARGE SCALE GENOMIC DNA]</scope>
    <source>
        <strain evidence="3">DSM 44917</strain>
    </source>
</reference>
<dbReference type="RefSeq" id="WP_311632443.1">
    <property type="nucleotide sequence ID" value="NZ_JAVREN010000038.1"/>
</dbReference>
<proteinExistence type="predicted"/>
<protein>
    <submittedName>
        <fullName evidence="2">Nuclear transport factor 2 family protein</fullName>
    </submittedName>
</protein>
<keyword evidence="3" id="KW-1185">Reference proteome</keyword>
<dbReference type="InterPro" id="IPR037401">
    <property type="entry name" value="SnoaL-like"/>
</dbReference>
<sequence>MTTTTTDHEAIAQLISRFFRFMDERRFAGAWAADYFTEDIRMEAPAATAEDAATAQRLVTEALERFARTQHISADVLTRVDTAAGTATASWNALMTHIHPEGAAAQGAFTVGGHCTADLRRTPEGWRFRSLSIAPVWTTGTPPVLPSPVR</sequence>
<evidence type="ECO:0000313" key="2">
    <source>
        <dbReference type="EMBL" id="MDT0309482.1"/>
    </source>
</evidence>
<evidence type="ECO:0000313" key="3">
    <source>
        <dbReference type="Proteomes" id="UP001183388"/>
    </source>
</evidence>
<dbReference type="EMBL" id="JAVREN010000038">
    <property type="protein sequence ID" value="MDT0309482.1"/>
    <property type="molecule type" value="Genomic_DNA"/>
</dbReference>
<dbReference type="Proteomes" id="UP001183388">
    <property type="component" value="Unassembled WGS sequence"/>
</dbReference>
<evidence type="ECO:0000259" key="1">
    <source>
        <dbReference type="Pfam" id="PF13577"/>
    </source>
</evidence>
<dbReference type="SUPFAM" id="SSF54427">
    <property type="entry name" value="NTF2-like"/>
    <property type="match status" value="1"/>
</dbReference>
<accession>A0ABU2LD39</accession>
<organism evidence="2 3">
    <name type="scientific">Streptomyces boetiae</name>
    <dbReference type="NCBI Taxonomy" id="3075541"/>
    <lineage>
        <taxon>Bacteria</taxon>
        <taxon>Bacillati</taxon>
        <taxon>Actinomycetota</taxon>
        <taxon>Actinomycetes</taxon>
        <taxon>Kitasatosporales</taxon>
        <taxon>Streptomycetaceae</taxon>
        <taxon>Streptomyces</taxon>
    </lineage>
</organism>